<accession>A0AAP0J419</accession>
<comment type="caution">
    <text evidence="5">The sequence shown here is derived from an EMBL/GenBank/DDBJ whole genome shotgun (WGS) entry which is preliminary data.</text>
</comment>
<dbReference type="PROSITE" id="PS00061">
    <property type="entry name" value="ADH_SHORT"/>
    <property type="match status" value="1"/>
</dbReference>
<feature type="transmembrane region" description="Helical" evidence="3">
    <location>
        <begin position="72"/>
        <end position="94"/>
    </location>
</feature>
<feature type="chain" id="PRO_5042921162" evidence="4">
    <location>
        <begin position="20"/>
        <end position="286"/>
    </location>
</feature>
<dbReference type="PRINTS" id="PR00080">
    <property type="entry name" value="SDRFAMILY"/>
</dbReference>
<sequence>MLWWRNWLDLGQWCTLVLANKKNSTLVCEIGAVRVSSYWFCMRPLLARGKTKPHGHRLICFPRKPQHSCNSLHRLLACFFALLMISEYMISLAINNVGTNKRKPTIDYTAEEFSFLMATNFESSYHLCQLAHHLLKSSGMGSVVFISSVAGVVALNSGTVYAASKGAMNQVTKNLACEWAKDNIRVNSVAPWYIRTSLVKELLDEEVFERKVISRTPLKRVGEPKEVSSLVAFLCLPASSYITGQIISVDGGKAKCDKGEARTSMASTSTSALFCSAKSDDMRARN</sequence>
<evidence type="ECO:0000313" key="5">
    <source>
        <dbReference type="EMBL" id="KAK9127048.1"/>
    </source>
</evidence>
<dbReference type="Proteomes" id="UP001420932">
    <property type="component" value="Unassembled WGS sequence"/>
</dbReference>
<keyword evidence="6" id="KW-1185">Reference proteome</keyword>
<evidence type="ECO:0000256" key="4">
    <source>
        <dbReference type="SAM" id="SignalP"/>
    </source>
</evidence>
<proteinExistence type="predicted"/>
<keyword evidence="3" id="KW-1133">Transmembrane helix</keyword>
<dbReference type="PRINTS" id="PR00081">
    <property type="entry name" value="GDHRDH"/>
</dbReference>
<keyword evidence="3" id="KW-0812">Transmembrane</keyword>
<gene>
    <name evidence="5" type="ORF">Syun_015845</name>
</gene>
<keyword evidence="4" id="KW-0732">Signal</keyword>
<protein>
    <submittedName>
        <fullName evidence="5">Uncharacterized protein</fullName>
    </submittedName>
</protein>
<dbReference type="AlphaFoldDB" id="A0AAP0J419"/>
<dbReference type="EMBL" id="JBBNAF010000007">
    <property type="protein sequence ID" value="KAK9127048.1"/>
    <property type="molecule type" value="Genomic_DNA"/>
</dbReference>
<evidence type="ECO:0000256" key="2">
    <source>
        <dbReference type="ARBA" id="ARBA00023002"/>
    </source>
</evidence>
<feature type="signal peptide" evidence="4">
    <location>
        <begin position="1"/>
        <end position="19"/>
    </location>
</feature>
<dbReference type="InterPro" id="IPR002347">
    <property type="entry name" value="SDR_fam"/>
</dbReference>
<dbReference type="Pfam" id="PF13561">
    <property type="entry name" value="adh_short_C2"/>
    <property type="match status" value="1"/>
</dbReference>
<reference evidence="5 6" key="1">
    <citation type="submission" date="2024-01" db="EMBL/GenBank/DDBJ databases">
        <title>Genome assemblies of Stephania.</title>
        <authorList>
            <person name="Yang L."/>
        </authorList>
    </citation>
    <scope>NUCLEOTIDE SEQUENCE [LARGE SCALE GENOMIC DNA]</scope>
    <source>
        <strain evidence="5">YNDBR</strain>
        <tissue evidence="5">Leaf</tissue>
    </source>
</reference>
<evidence type="ECO:0000256" key="3">
    <source>
        <dbReference type="SAM" id="Phobius"/>
    </source>
</evidence>
<keyword evidence="1" id="KW-0521">NADP</keyword>
<keyword evidence="2" id="KW-0560">Oxidoreductase</keyword>
<dbReference type="SUPFAM" id="SSF51735">
    <property type="entry name" value="NAD(P)-binding Rossmann-fold domains"/>
    <property type="match status" value="1"/>
</dbReference>
<dbReference type="PANTHER" id="PTHR42898:SF6">
    <property type="entry name" value="NADP-DEPENDENT MANNITOL DEHYDROGENASE"/>
    <property type="match status" value="1"/>
</dbReference>
<evidence type="ECO:0000313" key="6">
    <source>
        <dbReference type="Proteomes" id="UP001420932"/>
    </source>
</evidence>
<organism evidence="5 6">
    <name type="scientific">Stephania yunnanensis</name>
    <dbReference type="NCBI Taxonomy" id="152371"/>
    <lineage>
        <taxon>Eukaryota</taxon>
        <taxon>Viridiplantae</taxon>
        <taxon>Streptophyta</taxon>
        <taxon>Embryophyta</taxon>
        <taxon>Tracheophyta</taxon>
        <taxon>Spermatophyta</taxon>
        <taxon>Magnoliopsida</taxon>
        <taxon>Ranunculales</taxon>
        <taxon>Menispermaceae</taxon>
        <taxon>Menispermoideae</taxon>
        <taxon>Cissampelideae</taxon>
        <taxon>Stephania</taxon>
    </lineage>
</organism>
<keyword evidence="3" id="KW-0472">Membrane</keyword>
<dbReference type="InterPro" id="IPR020904">
    <property type="entry name" value="Sc_DH/Rdtase_CS"/>
</dbReference>
<dbReference type="InterPro" id="IPR045000">
    <property type="entry name" value="TR"/>
</dbReference>
<name>A0AAP0J419_9MAGN</name>
<evidence type="ECO:0000256" key="1">
    <source>
        <dbReference type="ARBA" id="ARBA00022857"/>
    </source>
</evidence>
<dbReference type="InterPro" id="IPR036291">
    <property type="entry name" value="NAD(P)-bd_dom_sf"/>
</dbReference>
<dbReference type="GO" id="GO:0016491">
    <property type="term" value="F:oxidoreductase activity"/>
    <property type="evidence" value="ECO:0007669"/>
    <property type="project" value="UniProtKB-KW"/>
</dbReference>
<feature type="transmembrane region" description="Helical" evidence="3">
    <location>
        <begin position="143"/>
        <end position="163"/>
    </location>
</feature>
<dbReference type="Gene3D" id="3.40.50.720">
    <property type="entry name" value="NAD(P)-binding Rossmann-like Domain"/>
    <property type="match status" value="1"/>
</dbReference>
<dbReference type="PANTHER" id="PTHR42898">
    <property type="entry name" value="TROPINONE REDUCTASE"/>
    <property type="match status" value="1"/>
</dbReference>